<evidence type="ECO:0000313" key="2">
    <source>
        <dbReference type="Proteomes" id="UP001057402"/>
    </source>
</evidence>
<reference evidence="2" key="1">
    <citation type="journal article" date="2023" name="Front. Plant Sci.">
        <title>Chromosomal-level genome assembly of Melastoma candidum provides insights into trichome evolution.</title>
        <authorList>
            <person name="Zhong Y."/>
            <person name="Wu W."/>
            <person name="Sun C."/>
            <person name="Zou P."/>
            <person name="Liu Y."/>
            <person name="Dai S."/>
            <person name="Zhou R."/>
        </authorList>
    </citation>
    <scope>NUCLEOTIDE SEQUENCE [LARGE SCALE GENOMIC DNA]</scope>
</reference>
<name>A0ACB9RPU6_9MYRT</name>
<organism evidence="1 2">
    <name type="scientific">Melastoma candidum</name>
    <dbReference type="NCBI Taxonomy" id="119954"/>
    <lineage>
        <taxon>Eukaryota</taxon>
        <taxon>Viridiplantae</taxon>
        <taxon>Streptophyta</taxon>
        <taxon>Embryophyta</taxon>
        <taxon>Tracheophyta</taxon>
        <taxon>Spermatophyta</taxon>
        <taxon>Magnoliopsida</taxon>
        <taxon>eudicotyledons</taxon>
        <taxon>Gunneridae</taxon>
        <taxon>Pentapetalae</taxon>
        <taxon>rosids</taxon>
        <taxon>malvids</taxon>
        <taxon>Myrtales</taxon>
        <taxon>Melastomataceae</taxon>
        <taxon>Melastomatoideae</taxon>
        <taxon>Melastomateae</taxon>
        <taxon>Melastoma</taxon>
    </lineage>
</organism>
<evidence type="ECO:0000313" key="1">
    <source>
        <dbReference type="EMBL" id="KAI4380477.1"/>
    </source>
</evidence>
<dbReference type="EMBL" id="CM042882">
    <property type="protein sequence ID" value="KAI4380477.1"/>
    <property type="molecule type" value="Genomic_DNA"/>
</dbReference>
<proteinExistence type="predicted"/>
<sequence>MGSLGKWGLISQSTSGRDALEDGGSAVTSGGSAGDGFAGAWFTIMRSGDAGGGRDLPLSGAGMPRKDESAMGRAKEGYRRTWGSAGSCRCRGSPKDRLLDLGESEEAGEVVADELMERDGSSSLKPGLGHREVGSRTSRMVDSPLSADRF</sequence>
<gene>
    <name evidence="1" type="ORF">MLD38_006663</name>
</gene>
<accession>A0ACB9RPU6</accession>
<comment type="caution">
    <text evidence="1">The sequence shown here is derived from an EMBL/GenBank/DDBJ whole genome shotgun (WGS) entry which is preliminary data.</text>
</comment>
<protein>
    <submittedName>
        <fullName evidence="1">Uncharacterized protein</fullName>
    </submittedName>
</protein>
<keyword evidence="2" id="KW-1185">Reference proteome</keyword>
<dbReference type="Proteomes" id="UP001057402">
    <property type="component" value="Chromosome 3"/>
</dbReference>